<dbReference type="Proteomes" id="UP000805193">
    <property type="component" value="Unassembled WGS sequence"/>
</dbReference>
<evidence type="ECO:0000313" key="2">
    <source>
        <dbReference type="Proteomes" id="UP000805193"/>
    </source>
</evidence>
<gene>
    <name evidence="1" type="ORF">HPB47_008479</name>
</gene>
<reference evidence="1 2" key="1">
    <citation type="journal article" date="2020" name="Cell">
        <title>Large-Scale Comparative Analyses of Tick Genomes Elucidate Their Genetic Diversity and Vector Capacities.</title>
        <authorList>
            <consortium name="Tick Genome and Microbiome Consortium (TIGMIC)"/>
            <person name="Jia N."/>
            <person name="Wang J."/>
            <person name="Shi W."/>
            <person name="Du L."/>
            <person name="Sun Y."/>
            <person name="Zhan W."/>
            <person name="Jiang J.F."/>
            <person name="Wang Q."/>
            <person name="Zhang B."/>
            <person name="Ji P."/>
            <person name="Bell-Sakyi L."/>
            <person name="Cui X.M."/>
            <person name="Yuan T.T."/>
            <person name="Jiang B.G."/>
            <person name="Yang W.F."/>
            <person name="Lam T.T."/>
            <person name="Chang Q.C."/>
            <person name="Ding S.J."/>
            <person name="Wang X.J."/>
            <person name="Zhu J.G."/>
            <person name="Ruan X.D."/>
            <person name="Zhao L."/>
            <person name="Wei J.T."/>
            <person name="Ye R.Z."/>
            <person name="Que T.C."/>
            <person name="Du C.H."/>
            <person name="Zhou Y.H."/>
            <person name="Cheng J.X."/>
            <person name="Dai P.F."/>
            <person name="Guo W.B."/>
            <person name="Han X.H."/>
            <person name="Huang E.J."/>
            <person name="Li L.F."/>
            <person name="Wei W."/>
            <person name="Gao Y.C."/>
            <person name="Liu J.Z."/>
            <person name="Shao H.Z."/>
            <person name="Wang X."/>
            <person name="Wang C.C."/>
            <person name="Yang T.C."/>
            <person name="Huo Q.B."/>
            <person name="Li W."/>
            <person name="Chen H.Y."/>
            <person name="Chen S.E."/>
            <person name="Zhou L.G."/>
            <person name="Ni X.B."/>
            <person name="Tian J.H."/>
            <person name="Sheng Y."/>
            <person name="Liu T."/>
            <person name="Pan Y.S."/>
            <person name="Xia L.Y."/>
            <person name="Li J."/>
            <person name="Zhao F."/>
            <person name="Cao W.C."/>
        </authorList>
    </citation>
    <scope>NUCLEOTIDE SEQUENCE [LARGE SCALE GENOMIC DNA]</scope>
    <source>
        <strain evidence="1">Iper-2018</strain>
    </source>
</reference>
<protein>
    <submittedName>
        <fullName evidence="1">Uncharacterized protein</fullName>
    </submittedName>
</protein>
<evidence type="ECO:0000313" key="1">
    <source>
        <dbReference type="EMBL" id="KAG0414350.1"/>
    </source>
</evidence>
<keyword evidence="2" id="KW-1185">Reference proteome</keyword>
<proteinExistence type="predicted"/>
<accession>A0AC60P4N1</accession>
<comment type="caution">
    <text evidence="1">The sequence shown here is derived from an EMBL/GenBank/DDBJ whole genome shotgun (WGS) entry which is preliminary data.</text>
</comment>
<sequence>MPQREIVPKPRRAFPRSRDLSGSSRTFRTRRTSAGRPTDIRNVSADLGAPNGAQGGLVNQPNGKWLPSPPRTVARMPLGRAERRGTAAAAARRRVNALACREMLPD</sequence>
<name>A0AC60P4N1_IXOPE</name>
<dbReference type="EMBL" id="JABSTQ010011185">
    <property type="protein sequence ID" value="KAG0414350.1"/>
    <property type="molecule type" value="Genomic_DNA"/>
</dbReference>
<organism evidence="1 2">
    <name type="scientific">Ixodes persulcatus</name>
    <name type="common">Taiga tick</name>
    <dbReference type="NCBI Taxonomy" id="34615"/>
    <lineage>
        <taxon>Eukaryota</taxon>
        <taxon>Metazoa</taxon>
        <taxon>Ecdysozoa</taxon>
        <taxon>Arthropoda</taxon>
        <taxon>Chelicerata</taxon>
        <taxon>Arachnida</taxon>
        <taxon>Acari</taxon>
        <taxon>Parasitiformes</taxon>
        <taxon>Ixodida</taxon>
        <taxon>Ixodoidea</taxon>
        <taxon>Ixodidae</taxon>
        <taxon>Ixodinae</taxon>
        <taxon>Ixodes</taxon>
    </lineage>
</organism>